<dbReference type="Proteomes" id="UP001428290">
    <property type="component" value="Unassembled WGS sequence"/>
</dbReference>
<accession>A0ABP9X6B9</accession>
<protein>
    <submittedName>
        <fullName evidence="1">Uncharacterized protein</fullName>
    </submittedName>
</protein>
<dbReference type="RefSeq" id="WP_345724528.1">
    <property type="nucleotide sequence ID" value="NZ_BAABRU010000027.1"/>
</dbReference>
<gene>
    <name evidence="1" type="ORF">Hgul01_04761</name>
</gene>
<evidence type="ECO:0000313" key="2">
    <source>
        <dbReference type="Proteomes" id="UP001428290"/>
    </source>
</evidence>
<reference evidence="1 2" key="1">
    <citation type="submission" date="2024-02" db="EMBL/GenBank/DDBJ databases">
        <title>Herpetosiphon gulosus NBRC 112829.</title>
        <authorList>
            <person name="Ichikawa N."/>
            <person name="Katano-Makiyama Y."/>
            <person name="Hidaka K."/>
        </authorList>
    </citation>
    <scope>NUCLEOTIDE SEQUENCE [LARGE SCALE GENOMIC DNA]</scope>
    <source>
        <strain evidence="1 2">NBRC 112829</strain>
    </source>
</reference>
<name>A0ABP9X6B9_9CHLR</name>
<proteinExistence type="predicted"/>
<keyword evidence="2" id="KW-1185">Reference proteome</keyword>
<sequence>MNTLQEYQRFNLIYTGLSIDFNQQRLLIKHRNFLVPIVMLELGLEQISHIKLRKHWIWFGKQGFEINYRKHPNDALLGFFFVSKQPQAWIEAFRAVGIKIIPNA</sequence>
<organism evidence="1 2">
    <name type="scientific">Herpetosiphon gulosus</name>
    <dbReference type="NCBI Taxonomy" id="1973496"/>
    <lineage>
        <taxon>Bacteria</taxon>
        <taxon>Bacillati</taxon>
        <taxon>Chloroflexota</taxon>
        <taxon>Chloroflexia</taxon>
        <taxon>Herpetosiphonales</taxon>
        <taxon>Herpetosiphonaceae</taxon>
        <taxon>Herpetosiphon</taxon>
    </lineage>
</organism>
<dbReference type="EMBL" id="BAABRU010000027">
    <property type="protein sequence ID" value="GAA5530937.1"/>
    <property type="molecule type" value="Genomic_DNA"/>
</dbReference>
<evidence type="ECO:0000313" key="1">
    <source>
        <dbReference type="EMBL" id="GAA5530937.1"/>
    </source>
</evidence>
<comment type="caution">
    <text evidence="1">The sequence shown here is derived from an EMBL/GenBank/DDBJ whole genome shotgun (WGS) entry which is preliminary data.</text>
</comment>